<reference evidence="2" key="1">
    <citation type="submission" date="2021-01" db="EMBL/GenBank/DDBJ databases">
        <authorList>
            <person name="Lovell J.T."/>
            <person name="Bentley N."/>
            <person name="Bhattarai G."/>
            <person name="Jenkins J.W."/>
            <person name="Sreedasyam A."/>
            <person name="Alarcon Y."/>
            <person name="Bock C."/>
            <person name="Boston L."/>
            <person name="Carlson J."/>
            <person name="Cervantes K."/>
            <person name="Clermont K."/>
            <person name="Krom N."/>
            <person name="Kubenka K."/>
            <person name="Mamidi S."/>
            <person name="Mattison C."/>
            <person name="Monteros M."/>
            <person name="Pisani C."/>
            <person name="Plott C."/>
            <person name="Rajasekar S."/>
            <person name="Rhein H.S."/>
            <person name="Rohla C."/>
            <person name="Song M."/>
            <person name="Hilaire R.S."/>
            <person name="Shu S."/>
            <person name="Wells L."/>
            <person name="Wang X."/>
            <person name="Webber J."/>
            <person name="Heerema R.J."/>
            <person name="Klein P."/>
            <person name="Conner P."/>
            <person name="Grauke L."/>
            <person name="Grimwood J."/>
            <person name="Schmutz J."/>
            <person name="Randall J.J."/>
        </authorList>
    </citation>
    <scope>NUCLEOTIDE SEQUENCE</scope>
    <source>
        <tissue evidence="2">Leaf</tissue>
    </source>
</reference>
<sequence>MLCCLFCVFGYLKGLYLRSRSIVNPDKIYRMAMRRLNTSAGILEVMGAPLTGTDLRAYVMSGGGLTLKNFRPRFRSKRCFLIFPVQGSERKGLVSVEVKNKKGQYDLKLLAVDIPMASGPDQRLFLIGDEEEYKVGGGLISELRDPIVKAMAASKEFDDLDQIEEEEDAERERQEGERRHQEEIEKLEKGGSH</sequence>
<evidence type="ECO:0000256" key="1">
    <source>
        <dbReference type="SAM" id="MobiDB-lite"/>
    </source>
</evidence>
<name>A0A922GCB6_CARIL</name>
<feature type="compositionally biased region" description="Basic and acidic residues" evidence="1">
    <location>
        <begin position="170"/>
        <end position="193"/>
    </location>
</feature>
<dbReference type="PANTHER" id="PTHR36354">
    <property type="entry name" value="IMPORT INNER MEMBRANE TRANSLOCASE SUBUNIT"/>
    <property type="match status" value="1"/>
</dbReference>
<protein>
    <submittedName>
        <fullName evidence="2">Uncharacterized protein</fullName>
    </submittedName>
</protein>
<dbReference type="PANTHER" id="PTHR36354:SF2">
    <property type="entry name" value="IMPORT INNER MEMBRANE TRANSLOCASE SUBUNIT"/>
    <property type="match status" value="1"/>
</dbReference>
<accession>A0A922GCB6</accession>
<dbReference type="OrthoDB" id="2016421at2759"/>
<dbReference type="AlphaFoldDB" id="A0A922GCB6"/>
<evidence type="ECO:0000313" key="2">
    <source>
        <dbReference type="EMBL" id="KAG6735205.1"/>
    </source>
</evidence>
<dbReference type="Gene3D" id="3.10.450.320">
    <property type="entry name" value="Mitochondrial import inner membrane translocase subunit Tim21"/>
    <property type="match status" value="1"/>
</dbReference>
<organism evidence="2 3">
    <name type="scientific">Carya illinoinensis</name>
    <name type="common">Pecan</name>
    <dbReference type="NCBI Taxonomy" id="32201"/>
    <lineage>
        <taxon>Eukaryota</taxon>
        <taxon>Viridiplantae</taxon>
        <taxon>Streptophyta</taxon>
        <taxon>Embryophyta</taxon>
        <taxon>Tracheophyta</taxon>
        <taxon>Spermatophyta</taxon>
        <taxon>Magnoliopsida</taxon>
        <taxon>eudicotyledons</taxon>
        <taxon>Gunneridae</taxon>
        <taxon>Pentapetalae</taxon>
        <taxon>rosids</taxon>
        <taxon>fabids</taxon>
        <taxon>Fagales</taxon>
        <taxon>Juglandaceae</taxon>
        <taxon>Carya</taxon>
    </lineage>
</organism>
<dbReference type="InterPro" id="IPR038552">
    <property type="entry name" value="Tim21_IMS_sf"/>
</dbReference>
<proteinExistence type="predicted"/>
<comment type="caution">
    <text evidence="2">The sequence shown here is derived from an EMBL/GenBank/DDBJ whole genome shotgun (WGS) entry which is preliminary data.</text>
</comment>
<dbReference type="Proteomes" id="UP000811246">
    <property type="component" value="Chromosome 1"/>
</dbReference>
<feature type="region of interest" description="Disordered" evidence="1">
    <location>
        <begin position="158"/>
        <end position="193"/>
    </location>
</feature>
<evidence type="ECO:0000313" key="3">
    <source>
        <dbReference type="Proteomes" id="UP000811246"/>
    </source>
</evidence>
<feature type="compositionally biased region" description="Acidic residues" evidence="1">
    <location>
        <begin position="158"/>
        <end position="169"/>
    </location>
</feature>
<dbReference type="EMBL" id="CM031825">
    <property type="protein sequence ID" value="KAG6735205.1"/>
    <property type="molecule type" value="Genomic_DNA"/>
</dbReference>
<gene>
    <name evidence="2" type="ORF">I3842_01G310200</name>
</gene>